<organism evidence="4 5">
    <name type="scientific">Candidatus Aramenus sulfurataquae</name>
    <dbReference type="NCBI Taxonomy" id="1326980"/>
    <lineage>
        <taxon>Archaea</taxon>
        <taxon>Thermoproteota</taxon>
        <taxon>Thermoprotei</taxon>
        <taxon>Sulfolobales</taxon>
        <taxon>Sulfolobaceae</taxon>
        <taxon>Candidatus Aramenus</taxon>
    </lineage>
</organism>
<dbReference type="GO" id="GO:0005524">
    <property type="term" value="F:ATP binding"/>
    <property type="evidence" value="ECO:0007669"/>
    <property type="project" value="UniProtKB-KW"/>
</dbReference>
<evidence type="ECO:0000256" key="1">
    <source>
        <dbReference type="ARBA" id="ARBA00022741"/>
    </source>
</evidence>
<dbReference type="GO" id="GO:0016260">
    <property type="term" value="P:selenocysteine biosynthetic process"/>
    <property type="evidence" value="ECO:0007669"/>
    <property type="project" value="TreeGrafter"/>
</dbReference>
<comment type="caution">
    <text evidence="4">The sequence shown here is derived from an EMBL/GenBank/DDBJ whole genome shotgun (WGS) entry which is preliminary data.</text>
</comment>
<feature type="domain" description="PurM-like C-terminal" evidence="3">
    <location>
        <begin position="340"/>
        <end position="441"/>
    </location>
</feature>
<evidence type="ECO:0000313" key="5">
    <source>
        <dbReference type="Proteomes" id="UP000054284"/>
    </source>
</evidence>
<keyword evidence="5" id="KW-1185">Reference proteome</keyword>
<dbReference type="InterPro" id="IPR004536">
    <property type="entry name" value="SPS/SelD"/>
</dbReference>
<dbReference type="Gene3D" id="3.90.650.10">
    <property type="entry name" value="PurM-like C-terminal domain"/>
    <property type="match status" value="1"/>
</dbReference>
<dbReference type="Proteomes" id="UP000054284">
    <property type="component" value="Unassembled WGS sequence"/>
</dbReference>
<dbReference type="SUPFAM" id="SSF56042">
    <property type="entry name" value="PurM C-terminal domain-like"/>
    <property type="match status" value="1"/>
</dbReference>
<dbReference type="InterPro" id="IPR010918">
    <property type="entry name" value="PurM-like_C_dom"/>
</dbReference>
<dbReference type="EMBL" id="ASRH01000003">
    <property type="protein sequence ID" value="EWG07662.1"/>
    <property type="molecule type" value="Genomic_DNA"/>
</dbReference>
<evidence type="ECO:0000259" key="3">
    <source>
        <dbReference type="Pfam" id="PF02769"/>
    </source>
</evidence>
<protein>
    <submittedName>
        <fullName evidence="4">Selenophosphate synthase-like protein</fullName>
    </submittedName>
</protein>
<dbReference type="PATRIC" id="fig|1326980.6.peg.811"/>
<name>W7KY78_9CREN</name>
<dbReference type="GO" id="GO:0005737">
    <property type="term" value="C:cytoplasm"/>
    <property type="evidence" value="ECO:0007669"/>
    <property type="project" value="TreeGrafter"/>
</dbReference>
<sequence>MEEIVKRFNENLTRYKRLGLNPLSMATGCVVKVDLIDTVYPALEMVRERLLENNIIVLPREDADIFVSREREEVKRLIDGGNFDADRAVSLIQVNQETASSPQKFSDFLFKVCTSVKTRRKLTVGKGHSIVTTIPTAEVAVLDMFKLDGKKLNSYTLANNDTIQIVDPLEDPGSQMQVDVAVSNSLNDLFTKGAFEDIKIIPVYDGPDELKEELKRNFENFASRYDLQLIEEVQPRKGGLMIGATVIAKSDHELPTYYNQVQEGDVIITSRRIGELTPINLYLWALAAPEVLEEMEKRGIKLSRVEKVKREVISLMRVPNLGPAKVIYNHLPEFGKAFSQEDHIKMTTDVTGPGIFVVKEFAEKAKVDVHLEEIPVFDEDIAEFATENFIIPNSTAGTNGAILVFCSKKIADQVMDELREVGGEPMIIGKVTGKGEGAVTVNKKVEKLIHRKNVLKYFKIVD</sequence>
<dbReference type="Pfam" id="PF02769">
    <property type="entry name" value="AIRS_C"/>
    <property type="match status" value="1"/>
</dbReference>
<evidence type="ECO:0000256" key="2">
    <source>
        <dbReference type="ARBA" id="ARBA00022840"/>
    </source>
</evidence>
<reference evidence="4 5" key="1">
    <citation type="journal article" date="2014" name="Genome Announc.">
        <title>Draft Genome Sequence of the Sulfolobales Archaeon AZ1, Obtained through Metagenomic Analysis of a Mexican Hot Spring.</title>
        <authorList>
            <person name="Servin-Garciduenas L.E."/>
            <person name="Martinez-Romero E."/>
        </authorList>
    </citation>
    <scope>NUCLEOTIDE SEQUENCE [LARGE SCALE GENOMIC DNA]</scope>
    <source>
        <strain evidence="4">AZ1-illumnia</strain>
    </source>
</reference>
<dbReference type="PROSITE" id="PS51257">
    <property type="entry name" value="PROKAR_LIPOPROTEIN"/>
    <property type="match status" value="1"/>
</dbReference>
<dbReference type="NCBIfam" id="NF038049">
    <property type="entry name" value="SelD_rel_HyperS"/>
    <property type="match status" value="1"/>
</dbReference>
<gene>
    <name evidence="4" type="ORF">ASUL_04109</name>
</gene>
<dbReference type="PANTHER" id="PTHR10256">
    <property type="entry name" value="SELENIDE, WATER DIKINASE"/>
    <property type="match status" value="1"/>
</dbReference>
<keyword evidence="2" id="KW-0067">ATP-binding</keyword>
<dbReference type="PANTHER" id="PTHR10256:SF0">
    <property type="entry name" value="INACTIVE SELENIDE, WATER DIKINASE-LIKE PROTEIN-RELATED"/>
    <property type="match status" value="1"/>
</dbReference>
<dbReference type="GO" id="GO:0004756">
    <property type="term" value="F:selenide, water dikinase activity"/>
    <property type="evidence" value="ECO:0007669"/>
    <property type="project" value="TreeGrafter"/>
</dbReference>
<proteinExistence type="predicted"/>
<keyword evidence="1" id="KW-0547">Nucleotide-binding</keyword>
<accession>W7KY78</accession>
<dbReference type="InterPro" id="IPR036676">
    <property type="entry name" value="PurM-like_C_sf"/>
</dbReference>
<dbReference type="AlphaFoldDB" id="W7KY78"/>
<evidence type="ECO:0000313" key="4">
    <source>
        <dbReference type="EMBL" id="EWG07662.1"/>
    </source>
</evidence>